<name>A0A0E3WE87_MYCLN</name>
<evidence type="ECO:0000313" key="6">
    <source>
        <dbReference type="EMBL" id="CQD24086.1"/>
    </source>
</evidence>
<organism evidence="6 7">
    <name type="scientific">Mycobacterium lentiflavum</name>
    <dbReference type="NCBI Taxonomy" id="141349"/>
    <lineage>
        <taxon>Bacteria</taxon>
        <taxon>Bacillati</taxon>
        <taxon>Actinomycetota</taxon>
        <taxon>Actinomycetes</taxon>
        <taxon>Mycobacteriales</taxon>
        <taxon>Mycobacteriaceae</taxon>
        <taxon>Mycobacterium</taxon>
        <taxon>Mycobacterium simiae complex</taxon>
    </lineage>
</organism>
<dbReference type="PROSITE" id="PS01124">
    <property type="entry name" value="HTH_ARAC_FAMILY_2"/>
    <property type="match status" value="1"/>
</dbReference>
<dbReference type="GO" id="GO:0005829">
    <property type="term" value="C:cytosol"/>
    <property type="evidence" value="ECO:0007669"/>
    <property type="project" value="TreeGrafter"/>
</dbReference>
<evidence type="ECO:0000256" key="1">
    <source>
        <dbReference type="ARBA" id="ARBA00023015"/>
    </source>
</evidence>
<dbReference type="PANTHER" id="PTHR47894">
    <property type="entry name" value="HTH-TYPE TRANSCRIPTIONAL REGULATOR GADX"/>
    <property type="match status" value="1"/>
</dbReference>
<keyword evidence="1" id="KW-0805">Transcription regulation</keyword>
<feature type="compositionally biased region" description="Basic residues" evidence="4">
    <location>
        <begin position="326"/>
        <end position="342"/>
    </location>
</feature>
<dbReference type="EMBL" id="CTEE01000002">
    <property type="protein sequence ID" value="CQD24086.1"/>
    <property type="molecule type" value="Genomic_DNA"/>
</dbReference>
<reference evidence="6 7" key="1">
    <citation type="submission" date="2015-03" db="EMBL/GenBank/DDBJ databases">
        <authorList>
            <person name="Urmite Genomes"/>
        </authorList>
    </citation>
    <scope>NUCLEOTIDE SEQUENCE [LARGE SCALE GENOMIC DNA]</scope>
    <source>
        <strain evidence="6 7">CSUR P1491</strain>
    </source>
</reference>
<dbReference type="GO" id="GO:0000976">
    <property type="term" value="F:transcription cis-regulatory region binding"/>
    <property type="evidence" value="ECO:0007669"/>
    <property type="project" value="TreeGrafter"/>
</dbReference>
<dbReference type="GO" id="GO:0003700">
    <property type="term" value="F:DNA-binding transcription factor activity"/>
    <property type="evidence" value="ECO:0007669"/>
    <property type="project" value="InterPro"/>
</dbReference>
<feature type="compositionally biased region" description="Basic and acidic residues" evidence="4">
    <location>
        <begin position="343"/>
        <end position="367"/>
    </location>
</feature>
<accession>A0A0E3WE87</accession>
<dbReference type="InterPro" id="IPR009057">
    <property type="entry name" value="Homeodomain-like_sf"/>
</dbReference>
<dbReference type="Gene3D" id="1.10.10.60">
    <property type="entry name" value="Homeodomain-like"/>
    <property type="match status" value="1"/>
</dbReference>
<dbReference type="SMART" id="SM00342">
    <property type="entry name" value="HTH_ARAC"/>
    <property type="match status" value="1"/>
</dbReference>
<protein>
    <submittedName>
        <fullName evidence="6">Transcriptional regulator</fullName>
    </submittedName>
</protein>
<dbReference type="STRING" id="141349.BN1232_06043"/>
<dbReference type="Pfam" id="PF12625">
    <property type="entry name" value="Arabinose_bd"/>
    <property type="match status" value="1"/>
</dbReference>
<evidence type="ECO:0000313" key="7">
    <source>
        <dbReference type="Proteomes" id="UP000199251"/>
    </source>
</evidence>
<keyword evidence="3" id="KW-0804">Transcription</keyword>
<dbReference type="Proteomes" id="UP000199251">
    <property type="component" value="Unassembled WGS sequence"/>
</dbReference>
<dbReference type="SUPFAM" id="SSF46689">
    <property type="entry name" value="Homeodomain-like"/>
    <property type="match status" value="1"/>
</dbReference>
<sequence>MPGMVAPMWDVARSSTPCRYILETARQHGLDPETCLSGTGLAPQDLAEPATEIHASQELAMIRNVIGQLGDQPGLGMETGSRYNFADIGILGYALISSPTVGDAIDVACRYGALTMPYMSLAAPEVDSTEAVVAFDDAQVPPDVRRFLLERDFAMFLQILPPLMRGIHAPTTLRLEVADLQLPARLVEIENLTVTVENTTRNALIIPAELVAQPMPAPDPQTAAICIRQCEELLNRRRARRGISASIRMRMIQDSTQIPSMTTIAKELCITERTLHRRLAAEGTSYRALLDEVRATLAAELLNSGLTVEETARRLGYSETAAFTRAHTRWNGRPPSRRKRQRNSAERRPADREPPGHDAQLRIDDGV</sequence>
<gene>
    <name evidence="6" type="ORF">BN1232_06043</name>
</gene>
<feature type="domain" description="HTH araC/xylS-type" evidence="5">
    <location>
        <begin position="245"/>
        <end position="341"/>
    </location>
</feature>
<evidence type="ECO:0000256" key="2">
    <source>
        <dbReference type="ARBA" id="ARBA00023125"/>
    </source>
</evidence>
<dbReference type="Pfam" id="PF12833">
    <property type="entry name" value="HTH_18"/>
    <property type="match status" value="1"/>
</dbReference>
<evidence type="ECO:0000256" key="4">
    <source>
        <dbReference type="SAM" id="MobiDB-lite"/>
    </source>
</evidence>
<dbReference type="InterPro" id="IPR018060">
    <property type="entry name" value="HTH_AraC"/>
</dbReference>
<dbReference type="RefSeq" id="WP_090609840.1">
    <property type="nucleotide sequence ID" value="NZ_CTEE01000002.1"/>
</dbReference>
<feature type="region of interest" description="Disordered" evidence="4">
    <location>
        <begin position="326"/>
        <end position="367"/>
    </location>
</feature>
<evidence type="ECO:0000256" key="3">
    <source>
        <dbReference type="ARBA" id="ARBA00023163"/>
    </source>
</evidence>
<keyword evidence="2" id="KW-0238">DNA-binding</keyword>
<dbReference type="OrthoDB" id="5241536at2"/>
<dbReference type="InterPro" id="IPR032687">
    <property type="entry name" value="AraC-type_N"/>
</dbReference>
<evidence type="ECO:0000259" key="5">
    <source>
        <dbReference type="PROSITE" id="PS01124"/>
    </source>
</evidence>
<proteinExistence type="predicted"/>
<dbReference type="PANTHER" id="PTHR47894:SF1">
    <property type="entry name" value="HTH-TYPE TRANSCRIPTIONAL REGULATOR VQSM"/>
    <property type="match status" value="1"/>
</dbReference>
<dbReference type="AlphaFoldDB" id="A0A0E3WE87"/>